<protein>
    <submittedName>
        <fullName evidence="2">Uncharacterized protein</fullName>
    </submittedName>
</protein>
<feature type="compositionally biased region" description="Low complexity" evidence="1">
    <location>
        <begin position="1"/>
        <end position="18"/>
    </location>
</feature>
<reference evidence="3" key="1">
    <citation type="journal article" date="2019" name="Int. J. Syst. Evol. Microbiol.">
        <title>The Global Catalogue of Microorganisms (GCM) 10K type strain sequencing project: providing services to taxonomists for standard genome sequencing and annotation.</title>
        <authorList>
            <consortium name="The Broad Institute Genomics Platform"/>
            <consortium name="The Broad Institute Genome Sequencing Center for Infectious Disease"/>
            <person name="Wu L."/>
            <person name="Ma J."/>
        </authorList>
    </citation>
    <scope>NUCLEOTIDE SEQUENCE [LARGE SCALE GENOMIC DNA]</scope>
    <source>
        <strain evidence="3">ICMP 19430</strain>
    </source>
</reference>
<proteinExistence type="predicted"/>
<evidence type="ECO:0000313" key="2">
    <source>
        <dbReference type="EMBL" id="MFC7446512.1"/>
    </source>
</evidence>
<evidence type="ECO:0000313" key="3">
    <source>
        <dbReference type="Proteomes" id="UP001596484"/>
    </source>
</evidence>
<gene>
    <name evidence="2" type="ORF">ACFQS9_01270</name>
</gene>
<name>A0ABW2RRZ2_9NOCA</name>
<evidence type="ECO:0000256" key="1">
    <source>
        <dbReference type="SAM" id="MobiDB-lite"/>
    </source>
</evidence>
<dbReference type="EMBL" id="JBHTCS010000001">
    <property type="protein sequence ID" value="MFC7446512.1"/>
    <property type="molecule type" value="Genomic_DNA"/>
</dbReference>
<feature type="region of interest" description="Disordered" evidence="1">
    <location>
        <begin position="1"/>
        <end position="23"/>
    </location>
</feature>
<dbReference type="Proteomes" id="UP001596484">
    <property type="component" value="Unassembled WGS sequence"/>
</dbReference>
<keyword evidence="3" id="KW-1185">Reference proteome</keyword>
<organism evidence="2 3">
    <name type="scientific">Rhodococcus daqingensis</name>
    <dbReference type="NCBI Taxonomy" id="2479363"/>
    <lineage>
        <taxon>Bacteria</taxon>
        <taxon>Bacillati</taxon>
        <taxon>Actinomycetota</taxon>
        <taxon>Actinomycetes</taxon>
        <taxon>Mycobacteriales</taxon>
        <taxon>Nocardiaceae</taxon>
        <taxon>Rhodococcus</taxon>
    </lineage>
</organism>
<comment type="caution">
    <text evidence="2">The sequence shown here is derived from an EMBL/GenBank/DDBJ whole genome shotgun (WGS) entry which is preliminary data.</text>
</comment>
<dbReference type="RefSeq" id="WP_378400741.1">
    <property type="nucleotide sequence ID" value="NZ_JBHTCS010000001.1"/>
</dbReference>
<sequence length="45" mass="4833">MQAPTTAATARPTPRGAAMSTEEIKAHLEAMFARDETDATDRRSA</sequence>
<accession>A0ABW2RRZ2</accession>